<name>A0ABZ3HB47_9BACT</name>
<proteinExistence type="predicted"/>
<dbReference type="Pfam" id="PF09967">
    <property type="entry name" value="DUF2201"/>
    <property type="match status" value="1"/>
</dbReference>
<dbReference type="InterPro" id="IPR025154">
    <property type="entry name" value="Put_metallopeptidase_dom"/>
</dbReference>
<dbReference type="PANTHER" id="PTHR38730:SF1">
    <property type="entry name" value="SLL7028 PROTEIN"/>
    <property type="match status" value="1"/>
</dbReference>
<keyword evidence="5" id="KW-1185">Reference proteome</keyword>
<feature type="domain" description="VWA-like" evidence="2">
    <location>
        <begin position="266"/>
        <end position="388"/>
    </location>
</feature>
<gene>
    <name evidence="4" type="ORF">WCY31_02330</name>
</gene>
<organism evidence="4 5">
    <name type="scientific">Sulfurimonas diazotrophicus</name>
    <dbReference type="NCBI Taxonomy" id="3131939"/>
    <lineage>
        <taxon>Bacteria</taxon>
        <taxon>Pseudomonadati</taxon>
        <taxon>Campylobacterota</taxon>
        <taxon>Epsilonproteobacteria</taxon>
        <taxon>Campylobacterales</taxon>
        <taxon>Sulfurimonadaceae</taxon>
        <taxon>Sulfurimonas</taxon>
    </lineage>
</organism>
<dbReference type="PANTHER" id="PTHR38730">
    <property type="entry name" value="SLL7028 PROTEIN"/>
    <property type="match status" value="1"/>
</dbReference>
<accession>A0ABZ3HB47</accession>
<dbReference type="Proteomes" id="UP001447842">
    <property type="component" value="Chromosome"/>
</dbReference>
<feature type="region of interest" description="Disordered" evidence="1">
    <location>
        <begin position="140"/>
        <end position="178"/>
    </location>
</feature>
<evidence type="ECO:0000313" key="5">
    <source>
        <dbReference type="Proteomes" id="UP001447842"/>
    </source>
</evidence>
<feature type="domain" description="Putative metallopeptidase" evidence="3">
    <location>
        <begin position="9"/>
        <end position="258"/>
    </location>
</feature>
<evidence type="ECO:0000259" key="2">
    <source>
        <dbReference type="Pfam" id="PF09967"/>
    </source>
</evidence>
<dbReference type="InterPro" id="IPR018698">
    <property type="entry name" value="VWA-like_dom"/>
</dbReference>
<reference evidence="4 5" key="1">
    <citation type="submission" date="2024-03" db="EMBL/GenBank/DDBJ databases">
        <title>Sulfurimonas sp. HSL3-1.</title>
        <authorList>
            <person name="Wang S."/>
        </authorList>
    </citation>
    <scope>NUCLEOTIDE SEQUENCE [LARGE SCALE GENOMIC DNA]</scope>
    <source>
        <strain evidence="4 5">HSL3-1</strain>
    </source>
</reference>
<protein>
    <submittedName>
        <fullName evidence="4">VWA-like domain-containing protein</fullName>
    </submittedName>
</protein>
<sequence>MSEKVALDKLGKAKARLLLNSPYFGTLASRLELDTSDDIPGFLSNGLRLEYNPDYVEGLDDGECEFMLANGAMHAALVHERRQNGRMSWLWQLATDHAINAMLVQNNFALPPQVNYDPRFEGMYAEAIYAQLKDEIKNEEYSDDERNDTGFNENNQRKRDELKNAEGDHDPDKLRPQMEVENSVDESLFEHFEKAVREMLEQQGDTPLGLERFFIPAPKNVVDWRSELFHALSRHLKSDYRMLPPSKKLLYNHIYLPSSTSETLDIVIAIDSSGSVDEELLGRFIAEVESLLETFADYRIELLVSDAKVQSHRQFYPGEPLRFELKGGGGTDFRPVFEWTERYAPMAPLLLYFTDCDGRFPDREPLIDTVWVTPETQKEVPFGHTIPLNI</sequence>
<evidence type="ECO:0000259" key="3">
    <source>
        <dbReference type="Pfam" id="PF13203"/>
    </source>
</evidence>
<evidence type="ECO:0000256" key="1">
    <source>
        <dbReference type="SAM" id="MobiDB-lite"/>
    </source>
</evidence>
<evidence type="ECO:0000313" key="4">
    <source>
        <dbReference type="EMBL" id="XAU15544.1"/>
    </source>
</evidence>
<dbReference type="RefSeq" id="WP_345972973.1">
    <property type="nucleotide sequence ID" value="NZ_CP147920.1"/>
</dbReference>
<dbReference type="Pfam" id="PF13203">
    <property type="entry name" value="DUF2201_N"/>
    <property type="match status" value="1"/>
</dbReference>
<dbReference type="EMBL" id="CP147920">
    <property type="protein sequence ID" value="XAU15544.1"/>
    <property type="molecule type" value="Genomic_DNA"/>
</dbReference>
<feature type="compositionally biased region" description="Basic and acidic residues" evidence="1">
    <location>
        <begin position="155"/>
        <end position="178"/>
    </location>
</feature>